<feature type="transmembrane region" description="Helical" evidence="5">
    <location>
        <begin position="12"/>
        <end position="38"/>
    </location>
</feature>
<sequence>MIPFLAKTNRFHLLVAVCWQFSMFFATQMIFSIFSSYIPRWRCSDSQSASFGRNCTEFNFCPAPNHIQFEDNHFQSAALEFNWVCGPKAYLVALYAQLQFFGVLVGTLLFGSLSDYFGRKPIAIFVLAAGISMMVLSGLAPTVKGIARLFLTVVCYYFPYWRHASFMSAIGTLPALLLVIFALPESPTWLHSKDKLQQMRESERKIARIANLKYEEIQHEPIMEKQPLLQLLKDNTLLKRILVLWIMWFVASLSSYTNDLNSNSIVGNLFLNQLLFAIFLMLIPFDLFNFSRRNLHQYSQLVVIVCFLTLTVFVLNNEHGTPLLIVNLFGCAFIEYTWDACYLCAIESMPTNMRATSLGSCSLIARIGAVLAPTLAFMNTIWAPSAYLAVAVLGTISFLVSYFWLIETRGINLDSVKLHEEHLEVDKGKIQNGNAEEQTKMLQ</sequence>
<dbReference type="GO" id="GO:0016020">
    <property type="term" value="C:membrane"/>
    <property type="evidence" value="ECO:0007669"/>
    <property type="project" value="UniProtKB-SubCell"/>
</dbReference>
<evidence type="ECO:0000256" key="5">
    <source>
        <dbReference type="SAM" id="Phobius"/>
    </source>
</evidence>
<protein>
    <submittedName>
        <fullName evidence="7">Major facilitator superfamily (MFS) profile domain-containing protein</fullName>
    </submittedName>
</protein>
<feature type="transmembrane region" description="Helical" evidence="5">
    <location>
        <begin position="122"/>
        <end position="140"/>
    </location>
</feature>
<feature type="transmembrane region" description="Helical" evidence="5">
    <location>
        <begin position="300"/>
        <end position="317"/>
    </location>
</feature>
<keyword evidence="3 5" id="KW-1133">Transmembrane helix</keyword>
<dbReference type="Proteomes" id="UP000887574">
    <property type="component" value="Unplaced"/>
</dbReference>
<name>A0A915ETS8_9BILA</name>
<dbReference type="WBParaSite" id="jg8897">
    <property type="protein sequence ID" value="jg8897"/>
    <property type="gene ID" value="jg8897"/>
</dbReference>
<dbReference type="Pfam" id="PF00083">
    <property type="entry name" value="Sugar_tr"/>
    <property type="match status" value="1"/>
</dbReference>
<dbReference type="SUPFAM" id="SSF103473">
    <property type="entry name" value="MFS general substrate transporter"/>
    <property type="match status" value="1"/>
</dbReference>
<evidence type="ECO:0000256" key="3">
    <source>
        <dbReference type="ARBA" id="ARBA00022989"/>
    </source>
</evidence>
<dbReference type="Gene3D" id="1.20.1250.20">
    <property type="entry name" value="MFS general substrate transporter like domains"/>
    <property type="match status" value="1"/>
</dbReference>
<evidence type="ECO:0000256" key="4">
    <source>
        <dbReference type="ARBA" id="ARBA00023136"/>
    </source>
</evidence>
<dbReference type="PANTHER" id="PTHR24064">
    <property type="entry name" value="SOLUTE CARRIER FAMILY 22 MEMBER"/>
    <property type="match status" value="1"/>
</dbReference>
<reference evidence="7" key="1">
    <citation type="submission" date="2022-11" db="UniProtKB">
        <authorList>
            <consortium name="WormBaseParasite"/>
        </authorList>
    </citation>
    <scope>IDENTIFICATION</scope>
</reference>
<comment type="subcellular location">
    <subcellularLocation>
        <location evidence="1">Membrane</location>
        <topology evidence="1">Multi-pass membrane protein</topology>
    </subcellularLocation>
</comment>
<feature type="transmembrane region" description="Helical" evidence="5">
    <location>
        <begin position="323"/>
        <end position="345"/>
    </location>
</feature>
<keyword evidence="2 5" id="KW-0812">Transmembrane</keyword>
<evidence type="ECO:0000256" key="1">
    <source>
        <dbReference type="ARBA" id="ARBA00004141"/>
    </source>
</evidence>
<keyword evidence="4 5" id="KW-0472">Membrane</keyword>
<feature type="transmembrane region" description="Helical" evidence="5">
    <location>
        <begin position="384"/>
        <end position="405"/>
    </location>
</feature>
<dbReference type="AlphaFoldDB" id="A0A915ETS8"/>
<evidence type="ECO:0000256" key="2">
    <source>
        <dbReference type="ARBA" id="ARBA00022692"/>
    </source>
</evidence>
<proteinExistence type="predicted"/>
<feature type="transmembrane region" description="Helical" evidence="5">
    <location>
        <begin position="269"/>
        <end position="288"/>
    </location>
</feature>
<feature type="transmembrane region" description="Helical" evidence="5">
    <location>
        <begin position="89"/>
        <end position="110"/>
    </location>
</feature>
<dbReference type="InterPro" id="IPR036259">
    <property type="entry name" value="MFS_trans_sf"/>
</dbReference>
<evidence type="ECO:0000313" key="7">
    <source>
        <dbReference type="WBParaSite" id="jg8897"/>
    </source>
</evidence>
<accession>A0A915ETS8</accession>
<dbReference type="GO" id="GO:0022857">
    <property type="term" value="F:transmembrane transporter activity"/>
    <property type="evidence" value="ECO:0007669"/>
    <property type="project" value="InterPro"/>
</dbReference>
<feature type="transmembrane region" description="Helical" evidence="5">
    <location>
        <begin position="357"/>
        <end position="378"/>
    </location>
</feature>
<dbReference type="InterPro" id="IPR005828">
    <property type="entry name" value="MFS_sugar_transport-like"/>
</dbReference>
<organism evidence="6 7">
    <name type="scientific">Ditylenchus dipsaci</name>
    <dbReference type="NCBI Taxonomy" id="166011"/>
    <lineage>
        <taxon>Eukaryota</taxon>
        <taxon>Metazoa</taxon>
        <taxon>Ecdysozoa</taxon>
        <taxon>Nematoda</taxon>
        <taxon>Chromadorea</taxon>
        <taxon>Rhabditida</taxon>
        <taxon>Tylenchina</taxon>
        <taxon>Tylenchomorpha</taxon>
        <taxon>Sphaerularioidea</taxon>
        <taxon>Anguinidae</taxon>
        <taxon>Anguininae</taxon>
        <taxon>Ditylenchus</taxon>
    </lineage>
</organism>
<feature type="transmembrane region" description="Helical" evidence="5">
    <location>
        <begin position="237"/>
        <end position="257"/>
    </location>
</feature>
<feature type="transmembrane region" description="Helical" evidence="5">
    <location>
        <begin position="160"/>
        <end position="183"/>
    </location>
</feature>
<evidence type="ECO:0000313" key="6">
    <source>
        <dbReference type="Proteomes" id="UP000887574"/>
    </source>
</evidence>
<keyword evidence="6" id="KW-1185">Reference proteome</keyword>